<accession>A0A1I4KDJ3</accession>
<dbReference type="RefSeq" id="WP_091950721.1">
    <property type="nucleotide sequence ID" value="NZ_FOSV01000024.1"/>
</dbReference>
<evidence type="ECO:0000313" key="2">
    <source>
        <dbReference type="EMBL" id="SFL76834.1"/>
    </source>
</evidence>
<gene>
    <name evidence="2" type="ORF">SAMN04488125_1247</name>
</gene>
<keyword evidence="3" id="KW-1185">Reference proteome</keyword>
<name>A0A1I4KDJ3_9HYPH</name>
<dbReference type="OrthoDB" id="8005882at2"/>
<proteinExistence type="predicted"/>
<evidence type="ECO:0000313" key="3">
    <source>
        <dbReference type="Proteomes" id="UP000198804"/>
    </source>
</evidence>
<dbReference type="AlphaFoldDB" id="A0A1I4KDJ3"/>
<reference evidence="3" key="1">
    <citation type="submission" date="2016-10" db="EMBL/GenBank/DDBJ databases">
        <authorList>
            <person name="Varghese N."/>
            <person name="Submissions S."/>
        </authorList>
    </citation>
    <scope>NUCLEOTIDE SEQUENCE [LARGE SCALE GENOMIC DNA]</scope>
    <source>
        <strain evidence="3">CGMCC 1.6474</strain>
    </source>
</reference>
<evidence type="ECO:0000256" key="1">
    <source>
        <dbReference type="SAM" id="MobiDB-lite"/>
    </source>
</evidence>
<feature type="region of interest" description="Disordered" evidence="1">
    <location>
        <begin position="1"/>
        <end position="20"/>
    </location>
</feature>
<feature type="compositionally biased region" description="Polar residues" evidence="1">
    <location>
        <begin position="1"/>
        <end position="13"/>
    </location>
</feature>
<dbReference type="STRING" id="414703.SAMN04488125_1247"/>
<dbReference type="EMBL" id="FOSV01000024">
    <property type="protein sequence ID" value="SFL76834.1"/>
    <property type="molecule type" value="Genomic_DNA"/>
</dbReference>
<protein>
    <submittedName>
        <fullName evidence="2">Uncharacterized protein</fullName>
    </submittedName>
</protein>
<organism evidence="2 3">
    <name type="scientific">Methylorubrum salsuginis</name>
    <dbReference type="NCBI Taxonomy" id="414703"/>
    <lineage>
        <taxon>Bacteria</taxon>
        <taxon>Pseudomonadati</taxon>
        <taxon>Pseudomonadota</taxon>
        <taxon>Alphaproteobacteria</taxon>
        <taxon>Hyphomicrobiales</taxon>
        <taxon>Methylobacteriaceae</taxon>
        <taxon>Methylorubrum</taxon>
    </lineage>
</organism>
<dbReference type="Proteomes" id="UP000198804">
    <property type="component" value="Unassembled WGS sequence"/>
</dbReference>
<sequence>MATATGSAVSDTASPPLEAFDERLREEAATAGRAALDAALQRFTTEQRDAFWNAIGLYYSTRRHPGANEAAATPAL</sequence>